<evidence type="ECO:0000256" key="8">
    <source>
        <dbReference type="ARBA" id="ARBA00022679"/>
    </source>
</evidence>
<dbReference type="GO" id="GO:0030288">
    <property type="term" value="C:outer membrane-bounded periplasmic space"/>
    <property type="evidence" value="ECO:0007669"/>
    <property type="project" value="TreeGrafter"/>
</dbReference>
<comment type="similarity">
    <text evidence="2">In the C-terminal section; belongs to the transpeptidase family.</text>
</comment>
<comment type="similarity">
    <text evidence="3">In the N-terminal section; belongs to the glycosyltransferase 51 family.</text>
</comment>
<keyword evidence="11" id="KW-0573">Peptidoglycan synthesis</keyword>
<dbReference type="EMBL" id="PFAM01000013">
    <property type="protein sequence ID" value="PIT96013.1"/>
    <property type="molecule type" value="Genomic_DNA"/>
</dbReference>
<sequence length="977" mass="109174">MLNLKRFKNRYYLYMPIPQLSRNNNQRWRQTTHHSSKSGHWRENNNNQQPLWRRWLRPIILLASSFFLLFAIYIAYLTWTLPSPDKLMKRQVAESTKIYARDCQTLLYEIHGEQKRTLITLNDIPANVKNATIAIEDKNFYKHGGFSVVAIMRTAITNLLFSKKAGGSTLTQQFVKNAVLSNEKTYTRKIKELLLSYRLEQNFSKDQILQMYLNEIPYGSNAYGVEAASQFYFGKRAKDTNLAEAAILAALPQGPSRYSPYGANKDLLITRQKYILDLMVEQDYISQEEADAAKQTPIAFQKRIENITAPHFVMYIKEVLAEKYGEKTAEQGGFNVCTTLDAEKQKAAETAVTAYGDRNAKQYNASNAALVSMDPKTGEVLAMVGSRDYFNEEIDGQVNVALKPRQPGSSFKPIAYTAAFIKGFYPETSVYDAPTNFSTDPANPYEPQNYSGQYYGPVSFRQALAGSLNIPAVKALYLAGLDNVISLAKTMGYTSLGDKNRYGLTLVLGGGEVTLLEHVNAYAALAREGELPTTIFIRKIKDAKGNVLEEFKTPTITKVIEPNFVRMTNSILSDNAARAYVFGAQNYLNLGARPVAAKTGTTNDYRDAWTIGYTPSLVTGVWVGNNDNSKMKIGSDGSVVAAPIWNNYMKAALGNSPIENFNTYTIAPDTRGILLGQGFAEKIIKIDSASGLLATDNTPPEMVIEKTYAQTHNILYFVDKDNPNNNTPTNPENDPQFSSWENGVAKWITSKQAKDHNFVVTQPPTESDTEHKPENKPLFSVFGLTQNQIITSEYLSVALTASAPRGVKLAEYYIDGQLFSASNELPFALTRSLKILPNGDKKMTIKVCDDIYNCSSVDYTFTLNIPNTGQNYKFAISLATPADKSNFSEKDLPLAIKLNSLSPENIAIIKLYTLKDNQPVEIATKKIVRSDIETLFWNFSPAFPAGTYTIWAEATGWNNEKIVTKKIEINYLPSKVE</sequence>
<dbReference type="Gene3D" id="1.10.3810.10">
    <property type="entry name" value="Biosynthetic peptidoglycan transglycosylase-like"/>
    <property type="match status" value="1"/>
</dbReference>
<evidence type="ECO:0000256" key="14">
    <source>
        <dbReference type="ARBA" id="ARBA00023316"/>
    </source>
</evidence>
<evidence type="ECO:0000256" key="1">
    <source>
        <dbReference type="ARBA" id="ARBA00004236"/>
    </source>
</evidence>
<dbReference type="GO" id="GO:0008658">
    <property type="term" value="F:penicillin binding"/>
    <property type="evidence" value="ECO:0007669"/>
    <property type="project" value="InterPro"/>
</dbReference>
<dbReference type="Pfam" id="PF00905">
    <property type="entry name" value="Transpeptidase"/>
    <property type="match status" value="1"/>
</dbReference>
<dbReference type="FunFam" id="1.10.3810.10:FF:000001">
    <property type="entry name" value="Penicillin-binding protein 1A"/>
    <property type="match status" value="1"/>
</dbReference>
<name>A0A2M6WT90_9BACT</name>
<evidence type="ECO:0000313" key="21">
    <source>
        <dbReference type="EMBL" id="PIT96013.1"/>
    </source>
</evidence>
<keyword evidence="9" id="KW-0378">Hydrolase</keyword>
<dbReference type="PANTHER" id="PTHR32282:SF11">
    <property type="entry name" value="PENICILLIN-BINDING PROTEIN 1B"/>
    <property type="match status" value="1"/>
</dbReference>
<gene>
    <name evidence="21" type="ORF">COT94_01985</name>
</gene>
<dbReference type="SUPFAM" id="SSF53955">
    <property type="entry name" value="Lysozyme-like"/>
    <property type="match status" value="1"/>
</dbReference>
<dbReference type="PANTHER" id="PTHR32282">
    <property type="entry name" value="BINDING PROTEIN TRANSPEPTIDASE, PUTATIVE-RELATED"/>
    <property type="match status" value="1"/>
</dbReference>
<comment type="catalytic activity">
    <reaction evidence="15">
        <text>Preferential cleavage: (Ac)2-L-Lys-D-Ala-|-D-Ala. Also transpeptidation of peptidyl-alanyl moieties that are N-acyl substituents of D-alanine.</text>
        <dbReference type="EC" id="3.4.16.4"/>
    </reaction>
</comment>
<evidence type="ECO:0000256" key="9">
    <source>
        <dbReference type="ARBA" id="ARBA00022801"/>
    </source>
</evidence>
<evidence type="ECO:0000256" key="6">
    <source>
        <dbReference type="ARBA" id="ARBA00022670"/>
    </source>
</evidence>
<evidence type="ECO:0000256" key="12">
    <source>
        <dbReference type="ARBA" id="ARBA00023136"/>
    </source>
</evidence>
<feature type="region of interest" description="Disordered" evidence="17">
    <location>
        <begin position="25"/>
        <end position="45"/>
    </location>
</feature>
<dbReference type="GO" id="GO:0009252">
    <property type="term" value="P:peptidoglycan biosynthetic process"/>
    <property type="evidence" value="ECO:0007669"/>
    <property type="project" value="UniProtKB-KW"/>
</dbReference>
<proteinExistence type="inferred from homology"/>
<comment type="subcellular location">
    <subcellularLocation>
        <location evidence="1">Cell membrane</location>
    </subcellularLocation>
</comment>
<evidence type="ECO:0000256" key="5">
    <source>
        <dbReference type="ARBA" id="ARBA00022645"/>
    </source>
</evidence>
<evidence type="ECO:0000256" key="10">
    <source>
        <dbReference type="ARBA" id="ARBA00022960"/>
    </source>
</evidence>
<evidence type="ECO:0000259" key="19">
    <source>
        <dbReference type="Pfam" id="PF00905"/>
    </source>
</evidence>
<evidence type="ECO:0000256" key="2">
    <source>
        <dbReference type="ARBA" id="ARBA00007090"/>
    </source>
</evidence>
<dbReference type="InterPro" id="IPR001460">
    <property type="entry name" value="PCN-bd_Tpept"/>
</dbReference>
<evidence type="ECO:0000256" key="4">
    <source>
        <dbReference type="ARBA" id="ARBA00022475"/>
    </source>
</evidence>
<comment type="caution">
    <text evidence="21">The sequence shown here is derived from an EMBL/GenBank/DDBJ whole genome shotgun (WGS) entry which is preliminary data.</text>
</comment>
<feature type="domain" description="Penicillin-binding protein transpeptidase" evidence="19">
    <location>
        <begin position="369"/>
        <end position="650"/>
    </location>
</feature>
<evidence type="ECO:0000256" key="3">
    <source>
        <dbReference type="ARBA" id="ARBA00007739"/>
    </source>
</evidence>
<keyword evidence="12 18" id="KW-0472">Membrane</keyword>
<dbReference type="GO" id="GO:0006508">
    <property type="term" value="P:proteolysis"/>
    <property type="evidence" value="ECO:0007669"/>
    <property type="project" value="UniProtKB-KW"/>
</dbReference>
<dbReference type="GO" id="GO:0009002">
    <property type="term" value="F:serine-type D-Ala-D-Ala carboxypeptidase activity"/>
    <property type="evidence" value="ECO:0007669"/>
    <property type="project" value="UniProtKB-EC"/>
</dbReference>
<evidence type="ECO:0000256" key="18">
    <source>
        <dbReference type="SAM" id="Phobius"/>
    </source>
</evidence>
<feature type="compositionally biased region" description="Basic residues" evidence="17">
    <location>
        <begin position="30"/>
        <end position="39"/>
    </location>
</feature>
<feature type="domain" description="Glycosyl transferase family 51" evidence="20">
    <location>
        <begin position="106"/>
        <end position="279"/>
    </location>
</feature>
<keyword evidence="6" id="KW-0645">Protease</keyword>
<keyword evidence="4" id="KW-1003">Cell membrane</keyword>
<dbReference type="NCBIfam" id="TIGR02074">
    <property type="entry name" value="PBP_1a_fam"/>
    <property type="match status" value="1"/>
</dbReference>
<dbReference type="InterPro" id="IPR036950">
    <property type="entry name" value="PBP_transglycosylase"/>
</dbReference>
<keyword evidence="5" id="KW-0121">Carboxypeptidase</keyword>
<dbReference type="InterPro" id="IPR012338">
    <property type="entry name" value="Beta-lactam/transpept-like"/>
</dbReference>
<dbReference type="InterPro" id="IPR001264">
    <property type="entry name" value="Glyco_trans_51"/>
</dbReference>
<evidence type="ECO:0000259" key="20">
    <source>
        <dbReference type="Pfam" id="PF00912"/>
    </source>
</evidence>
<keyword evidence="14" id="KW-0961">Cell wall biogenesis/degradation</keyword>
<dbReference type="GO" id="GO:0005886">
    <property type="term" value="C:plasma membrane"/>
    <property type="evidence" value="ECO:0007669"/>
    <property type="project" value="UniProtKB-SubCell"/>
</dbReference>
<accession>A0A2M6WT90</accession>
<keyword evidence="18" id="KW-0812">Transmembrane</keyword>
<dbReference type="Gene3D" id="3.40.710.10">
    <property type="entry name" value="DD-peptidase/beta-lactamase superfamily"/>
    <property type="match status" value="1"/>
</dbReference>
<protein>
    <submittedName>
        <fullName evidence="21">Uncharacterized protein</fullName>
    </submittedName>
</protein>
<organism evidence="21 22">
    <name type="scientific">Candidatus Falkowbacteria bacterium CG10_big_fil_rev_8_21_14_0_10_37_14</name>
    <dbReference type="NCBI Taxonomy" id="1974561"/>
    <lineage>
        <taxon>Bacteria</taxon>
        <taxon>Candidatus Falkowiibacteriota</taxon>
    </lineage>
</organism>
<evidence type="ECO:0000256" key="11">
    <source>
        <dbReference type="ARBA" id="ARBA00022984"/>
    </source>
</evidence>
<keyword evidence="8" id="KW-0808">Transferase</keyword>
<dbReference type="GO" id="GO:0008955">
    <property type="term" value="F:peptidoglycan glycosyltransferase activity"/>
    <property type="evidence" value="ECO:0007669"/>
    <property type="project" value="UniProtKB-EC"/>
</dbReference>
<dbReference type="SUPFAM" id="SSF56601">
    <property type="entry name" value="beta-lactamase/transpeptidase-like"/>
    <property type="match status" value="1"/>
</dbReference>
<dbReference type="Proteomes" id="UP000228533">
    <property type="component" value="Unassembled WGS sequence"/>
</dbReference>
<keyword evidence="18" id="KW-1133">Transmembrane helix</keyword>
<evidence type="ECO:0000256" key="7">
    <source>
        <dbReference type="ARBA" id="ARBA00022676"/>
    </source>
</evidence>
<keyword evidence="13" id="KW-0511">Multifunctional enzyme</keyword>
<keyword evidence="10" id="KW-0133">Cell shape</keyword>
<evidence type="ECO:0000256" key="16">
    <source>
        <dbReference type="ARBA" id="ARBA00049902"/>
    </source>
</evidence>
<dbReference type="InterPro" id="IPR050396">
    <property type="entry name" value="Glycosyltr_51/Transpeptidase"/>
</dbReference>
<comment type="catalytic activity">
    <reaction evidence="16">
        <text>[GlcNAc-(1-&gt;4)-Mur2Ac(oyl-L-Ala-gamma-D-Glu-L-Lys-D-Ala-D-Ala)](n)-di-trans,octa-cis-undecaprenyl diphosphate + beta-D-GlcNAc-(1-&gt;4)-Mur2Ac(oyl-L-Ala-gamma-D-Glu-L-Lys-D-Ala-D-Ala)-di-trans,octa-cis-undecaprenyl diphosphate = [GlcNAc-(1-&gt;4)-Mur2Ac(oyl-L-Ala-gamma-D-Glu-L-Lys-D-Ala-D-Ala)](n+1)-di-trans,octa-cis-undecaprenyl diphosphate + di-trans,octa-cis-undecaprenyl diphosphate + H(+)</text>
        <dbReference type="Rhea" id="RHEA:23708"/>
        <dbReference type="Rhea" id="RHEA-COMP:9602"/>
        <dbReference type="Rhea" id="RHEA-COMP:9603"/>
        <dbReference type="ChEBI" id="CHEBI:15378"/>
        <dbReference type="ChEBI" id="CHEBI:58405"/>
        <dbReference type="ChEBI" id="CHEBI:60033"/>
        <dbReference type="ChEBI" id="CHEBI:78435"/>
        <dbReference type="EC" id="2.4.99.28"/>
    </reaction>
</comment>
<feature type="transmembrane region" description="Helical" evidence="18">
    <location>
        <begin position="59"/>
        <end position="79"/>
    </location>
</feature>
<dbReference type="GO" id="GO:0071555">
    <property type="term" value="P:cell wall organization"/>
    <property type="evidence" value="ECO:0007669"/>
    <property type="project" value="UniProtKB-KW"/>
</dbReference>
<dbReference type="AlphaFoldDB" id="A0A2M6WT90"/>
<evidence type="ECO:0000256" key="13">
    <source>
        <dbReference type="ARBA" id="ARBA00023268"/>
    </source>
</evidence>
<keyword evidence="7" id="KW-0328">Glycosyltransferase</keyword>
<dbReference type="Pfam" id="PF00912">
    <property type="entry name" value="Transgly"/>
    <property type="match status" value="1"/>
</dbReference>
<dbReference type="InterPro" id="IPR023346">
    <property type="entry name" value="Lysozyme-like_dom_sf"/>
</dbReference>
<evidence type="ECO:0000313" key="22">
    <source>
        <dbReference type="Proteomes" id="UP000228533"/>
    </source>
</evidence>
<dbReference type="GO" id="GO:0008360">
    <property type="term" value="P:regulation of cell shape"/>
    <property type="evidence" value="ECO:0007669"/>
    <property type="project" value="UniProtKB-KW"/>
</dbReference>
<evidence type="ECO:0000256" key="15">
    <source>
        <dbReference type="ARBA" id="ARBA00034000"/>
    </source>
</evidence>
<reference evidence="22" key="1">
    <citation type="submission" date="2017-09" db="EMBL/GenBank/DDBJ databases">
        <title>Depth-based differentiation of microbial function through sediment-hosted aquifers and enrichment of novel symbionts in the deep terrestrial subsurface.</title>
        <authorList>
            <person name="Probst A.J."/>
            <person name="Ladd B."/>
            <person name="Jarett J.K."/>
            <person name="Geller-Mcgrath D.E."/>
            <person name="Sieber C.M.K."/>
            <person name="Emerson J.B."/>
            <person name="Anantharaman K."/>
            <person name="Thomas B.C."/>
            <person name="Malmstrom R."/>
            <person name="Stieglmeier M."/>
            <person name="Klingl A."/>
            <person name="Woyke T."/>
            <person name="Ryan C.M."/>
            <person name="Banfield J.F."/>
        </authorList>
    </citation>
    <scope>NUCLEOTIDE SEQUENCE [LARGE SCALE GENOMIC DNA]</scope>
</reference>
<evidence type="ECO:0000256" key="17">
    <source>
        <dbReference type="SAM" id="MobiDB-lite"/>
    </source>
</evidence>